<evidence type="ECO:0000256" key="1">
    <source>
        <dbReference type="ARBA" id="ARBA00022729"/>
    </source>
</evidence>
<comment type="caution">
    <text evidence="4">The sequence shown here is derived from an EMBL/GenBank/DDBJ whole genome shotgun (WGS) entry which is preliminary data.</text>
</comment>
<dbReference type="CDD" id="cd10967">
    <property type="entry name" value="CE4_GLA_like_6s"/>
    <property type="match status" value="1"/>
</dbReference>
<feature type="signal peptide" evidence="2">
    <location>
        <begin position="1"/>
        <end position="21"/>
    </location>
</feature>
<evidence type="ECO:0000256" key="2">
    <source>
        <dbReference type="SAM" id="SignalP"/>
    </source>
</evidence>
<keyword evidence="1 2" id="KW-0732">Signal</keyword>
<dbReference type="InterPro" id="IPR011330">
    <property type="entry name" value="Glyco_hydro/deAcase_b/a-brl"/>
</dbReference>
<dbReference type="InterPro" id="IPR002509">
    <property type="entry name" value="NODB_dom"/>
</dbReference>
<dbReference type="Proteomes" id="UP000316706">
    <property type="component" value="Unassembled WGS sequence"/>
</dbReference>
<accession>A0A543IMV5</accession>
<reference evidence="4 5" key="1">
    <citation type="submission" date="2019-06" db="EMBL/GenBank/DDBJ databases">
        <title>Sequencing the genomes of 1000 actinobacteria strains.</title>
        <authorList>
            <person name="Klenk H.-P."/>
        </authorList>
    </citation>
    <scope>NUCLEOTIDE SEQUENCE [LARGE SCALE GENOMIC DNA]</scope>
    <source>
        <strain evidence="4 5">DSM 45043</strain>
    </source>
</reference>
<dbReference type="PANTHER" id="PTHR34216:SF11">
    <property type="entry name" value="CHITOOLIGOSACCHARIDE DEACETYLASE"/>
    <property type="match status" value="1"/>
</dbReference>
<gene>
    <name evidence="4" type="ORF">FHX41_5688</name>
</gene>
<name>A0A543IMV5_9ACTN</name>
<dbReference type="GO" id="GO:0005975">
    <property type="term" value="P:carbohydrate metabolic process"/>
    <property type="evidence" value="ECO:0007669"/>
    <property type="project" value="InterPro"/>
</dbReference>
<evidence type="ECO:0000313" key="5">
    <source>
        <dbReference type="Proteomes" id="UP000316706"/>
    </source>
</evidence>
<protein>
    <submittedName>
        <fullName evidence="4">Polysaccharide deacetylase</fullName>
    </submittedName>
</protein>
<keyword evidence="5" id="KW-1185">Reference proteome</keyword>
<feature type="chain" id="PRO_5039019103" evidence="2">
    <location>
        <begin position="22"/>
        <end position="436"/>
    </location>
</feature>
<dbReference type="SUPFAM" id="SSF88713">
    <property type="entry name" value="Glycoside hydrolase/deacetylase"/>
    <property type="match status" value="1"/>
</dbReference>
<dbReference type="AlphaFoldDB" id="A0A543IMV5"/>
<feature type="domain" description="NodB homology" evidence="3">
    <location>
        <begin position="35"/>
        <end position="164"/>
    </location>
</feature>
<dbReference type="OrthoDB" id="2795102at2"/>
<proteinExistence type="predicted"/>
<sequence>MHPRILLVLLATALAAASAFAVSAVAAPARAATGTVVSLTFDDGARDQYDNAFPLLAEHGTPATFFVNSARVDAPGYMTRAQLESLESAGHEIGGHTVAHADLPALPAAEQRRQVCGDRVALLNMGFTVKNFAYPYGNADGTSEQVARDCGYNSARRVGGIVSPGGCNGCDHAETVPPADAHSTRTPDSVKTSTTLAQLKGYVTQAEANGGGWVQLVIHHVCEGCDSTYAVSPSTLSSFLGWLAPRSANGTTVKTVDQVVGGALQPPVDGPPSPADVQNPSLETATGDVPDCFQLGGYGANTYTWTRTNDSHTGQYAQRVDVTARTDGDRKLVTRQDAGTCAPAAVPGRTYRLGVWYKGTWSSAVRAKMSIYYRSATGVWTFWTNGPALSGTGTWQQTLVTTPPVPEGATNISFGVALPGVGALVVDDFSLADLGS</sequence>
<dbReference type="PANTHER" id="PTHR34216">
    <property type="match status" value="1"/>
</dbReference>
<dbReference type="Gene3D" id="2.60.120.260">
    <property type="entry name" value="Galactose-binding domain-like"/>
    <property type="match status" value="1"/>
</dbReference>
<dbReference type="RefSeq" id="WP_141973460.1">
    <property type="nucleotide sequence ID" value="NZ_VFPO01000001.1"/>
</dbReference>
<evidence type="ECO:0000259" key="3">
    <source>
        <dbReference type="PROSITE" id="PS51677"/>
    </source>
</evidence>
<dbReference type="EMBL" id="VFPO01000001">
    <property type="protein sequence ID" value="TQM71907.1"/>
    <property type="molecule type" value="Genomic_DNA"/>
</dbReference>
<dbReference type="Pfam" id="PF01522">
    <property type="entry name" value="Polysacc_deac_1"/>
    <property type="match status" value="1"/>
</dbReference>
<organism evidence="4 5">
    <name type="scientific">Actinomadura hallensis</name>
    <dbReference type="NCBI Taxonomy" id="337895"/>
    <lineage>
        <taxon>Bacteria</taxon>
        <taxon>Bacillati</taxon>
        <taxon>Actinomycetota</taxon>
        <taxon>Actinomycetes</taxon>
        <taxon>Streptosporangiales</taxon>
        <taxon>Thermomonosporaceae</taxon>
        <taxon>Actinomadura</taxon>
    </lineage>
</organism>
<dbReference type="PROSITE" id="PS51677">
    <property type="entry name" value="NODB"/>
    <property type="match status" value="1"/>
</dbReference>
<dbReference type="InterPro" id="IPR051398">
    <property type="entry name" value="Polysacch_Deacetylase"/>
</dbReference>
<evidence type="ECO:0000313" key="4">
    <source>
        <dbReference type="EMBL" id="TQM71907.1"/>
    </source>
</evidence>
<dbReference type="Gene3D" id="3.20.20.370">
    <property type="entry name" value="Glycoside hydrolase/deacetylase"/>
    <property type="match status" value="1"/>
</dbReference>
<dbReference type="GO" id="GO:0016810">
    <property type="term" value="F:hydrolase activity, acting on carbon-nitrogen (but not peptide) bonds"/>
    <property type="evidence" value="ECO:0007669"/>
    <property type="project" value="InterPro"/>
</dbReference>